<reference evidence="3" key="1">
    <citation type="submission" date="2025-08" db="UniProtKB">
        <authorList>
            <consortium name="RefSeq"/>
        </authorList>
    </citation>
    <scope>IDENTIFICATION</scope>
</reference>
<feature type="region of interest" description="Disordered" evidence="1">
    <location>
        <begin position="115"/>
        <end position="155"/>
    </location>
</feature>
<dbReference type="Proteomes" id="UP000694891">
    <property type="component" value="Unplaced"/>
</dbReference>
<dbReference type="CTD" id="145645"/>
<dbReference type="PANTHER" id="PTHR35345:SF1">
    <property type="entry name" value="TELOMERE REPEATS-BINDING BOUQUET FORMATION PROTEIN 2"/>
    <property type="match status" value="1"/>
</dbReference>
<feature type="compositionally biased region" description="Basic and acidic residues" evidence="1">
    <location>
        <begin position="133"/>
        <end position="151"/>
    </location>
</feature>
<dbReference type="AlphaFoldDB" id="A0A9Y4JYC3"/>
<protein>
    <submittedName>
        <fullName evidence="3">Telomere repeats-binding bouquet formation protein 2</fullName>
    </submittedName>
</protein>
<dbReference type="GO" id="GO:0070197">
    <property type="term" value="P:meiotic attachment of telomere to nuclear envelope"/>
    <property type="evidence" value="ECO:0007669"/>
    <property type="project" value="TreeGrafter"/>
</dbReference>
<dbReference type="InterPro" id="IPR028065">
    <property type="entry name" value="TERB2"/>
</dbReference>
<evidence type="ECO:0000256" key="1">
    <source>
        <dbReference type="SAM" id="MobiDB-lite"/>
    </source>
</evidence>
<organism evidence="2 3">
    <name type="scientific">Stegastes partitus</name>
    <name type="common">bicolor damselfish</name>
    <dbReference type="NCBI Taxonomy" id="144197"/>
    <lineage>
        <taxon>Eukaryota</taxon>
        <taxon>Metazoa</taxon>
        <taxon>Chordata</taxon>
        <taxon>Craniata</taxon>
        <taxon>Vertebrata</taxon>
        <taxon>Euteleostomi</taxon>
        <taxon>Actinopterygii</taxon>
        <taxon>Neopterygii</taxon>
        <taxon>Teleostei</taxon>
        <taxon>Neoteleostei</taxon>
        <taxon>Acanthomorphata</taxon>
        <taxon>Ovalentaria</taxon>
        <taxon>Pomacentridae</taxon>
        <taxon>Stegastes</taxon>
    </lineage>
</organism>
<sequence>MFRCKTAWFSSSVPQACSCFWMLEGGSAAGWREADYLFSADAACPDTVRIFESKDYLWNKVTVFHSLFLSVCERRQSVKSVSIGHYVLPPASVQDEVRNVVGRLIWERQDEQSVAQDSCEGCSPPTEDEDSEEGSRSHSEPSETDSSEREAPLGGHWGNYRSGSMLAGYVSIDNLQKYSGELCDFHPGYVQCSKCKANIYEDNTYESVLCRSQLQTGGNVLTN</sequence>
<dbReference type="Pfam" id="PF15101">
    <property type="entry name" value="TERB2"/>
    <property type="match status" value="1"/>
</dbReference>
<name>A0A9Y4JYC3_9TELE</name>
<proteinExistence type="predicted"/>
<dbReference type="GO" id="GO:0005637">
    <property type="term" value="C:nuclear inner membrane"/>
    <property type="evidence" value="ECO:0007669"/>
    <property type="project" value="TreeGrafter"/>
</dbReference>
<evidence type="ECO:0000313" key="3">
    <source>
        <dbReference type="RefSeq" id="XP_008279607.1"/>
    </source>
</evidence>
<evidence type="ECO:0000313" key="2">
    <source>
        <dbReference type="Proteomes" id="UP000694891"/>
    </source>
</evidence>
<dbReference type="GO" id="GO:0007129">
    <property type="term" value="P:homologous chromosome pairing at meiosis"/>
    <property type="evidence" value="ECO:0007669"/>
    <property type="project" value="TreeGrafter"/>
</dbReference>
<accession>A0A9Y4JYC3</accession>
<gene>
    <name evidence="3" type="primary">terb2</name>
</gene>
<keyword evidence="2" id="KW-1185">Reference proteome</keyword>
<dbReference type="PANTHER" id="PTHR35345">
    <property type="entry name" value="TELOMERE REPEATS-BINDING BOUQUET FORMATION PROTEIN 2"/>
    <property type="match status" value="1"/>
</dbReference>
<dbReference type="RefSeq" id="XP_008279607.1">
    <property type="nucleotide sequence ID" value="XM_008281385.1"/>
</dbReference>